<name>A0ABN1XH87_9PSEU</name>
<dbReference type="InterPro" id="IPR011010">
    <property type="entry name" value="DNA_brk_join_enz"/>
</dbReference>
<dbReference type="PROSITE" id="PS51900">
    <property type="entry name" value="CB"/>
    <property type="match status" value="1"/>
</dbReference>
<dbReference type="InterPro" id="IPR010998">
    <property type="entry name" value="Integrase_recombinase_N"/>
</dbReference>
<reference evidence="8 9" key="1">
    <citation type="journal article" date="2019" name="Int. J. Syst. Evol. Microbiol.">
        <title>The Global Catalogue of Microorganisms (GCM) 10K type strain sequencing project: providing services to taxonomists for standard genome sequencing and annotation.</title>
        <authorList>
            <consortium name="The Broad Institute Genomics Platform"/>
            <consortium name="The Broad Institute Genome Sequencing Center for Infectious Disease"/>
            <person name="Wu L."/>
            <person name="Ma J."/>
        </authorList>
    </citation>
    <scope>NUCLEOTIDE SEQUENCE [LARGE SCALE GENOMIC DNA]</scope>
    <source>
        <strain evidence="8 9">JCM 11896</strain>
    </source>
</reference>
<dbReference type="InterPro" id="IPR002104">
    <property type="entry name" value="Integrase_catalytic"/>
</dbReference>
<dbReference type="Proteomes" id="UP001501414">
    <property type="component" value="Unassembled WGS sequence"/>
</dbReference>
<feature type="domain" description="Core-binding (CB)" evidence="7">
    <location>
        <begin position="38"/>
        <end position="155"/>
    </location>
</feature>
<dbReference type="PANTHER" id="PTHR30349">
    <property type="entry name" value="PHAGE INTEGRASE-RELATED"/>
    <property type="match status" value="1"/>
</dbReference>
<feature type="domain" description="Tyr recombinase" evidence="6">
    <location>
        <begin position="202"/>
        <end position="379"/>
    </location>
</feature>
<evidence type="ECO:0000259" key="7">
    <source>
        <dbReference type="PROSITE" id="PS51900"/>
    </source>
</evidence>
<dbReference type="PANTHER" id="PTHR30349:SF81">
    <property type="entry name" value="TYROSINE RECOMBINASE XERC"/>
    <property type="match status" value="1"/>
</dbReference>
<dbReference type="Pfam" id="PF00589">
    <property type="entry name" value="Phage_integrase"/>
    <property type="match status" value="1"/>
</dbReference>
<proteinExistence type="predicted"/>
<sequence length="415" mass="46616">MGDRDRDHKVSDLVVLPIGRVQATGRPKQAWAVLDADGVEIDAVSQWLTELAASDYSPGTLRSYAYDLLAWYRLLDAMHVGWTGATRADVRDVVRWYRMADNPQRRRSGTGQPGRRPPAGSVNPRTAKPYLRNEYAPATIDHLLSVVSEFYEFAVATGLGPLSNPVPRSPTRRTRELRTRQGPMEAPQPQRRARYRQKREQRAPRAISDELFNEFFAQLPTVRDRAIVSTSVSSGARAAEMLSMRPCGVQVDSHTVEVIGKGRREYQPVRTSPDSLMWISLYLADRPSGFGPADPLWLTLRGQPRPMTYWSLRQVLERANTALGTNITFHDLRHTYAYRLATDPSLLITDVQELMRHASLSTTQVYLRTRTEDLVERLLAHYARPPAPPPRPAAGYDPADLAVLFGHDTVTGPNA</sequence>
<dbReference type="InterPro" id="IPR044068">
    <property type="entry name" value="CB"/>
</dbReference>
<dbReference type="Pfam" id="PF02899">
    <property type="entry name" value="Phage_int_SAM_1"/>
    <property type="match status" value="1"/>
</dbReference>
<dbReference type="EMBL" id="BAAAJK010000003">
    <property type="protein sequence ID" value="GAA1381363.1"/>
    <property type="molecule type" value="Genomic_DNA"/>
</dbReference>
<dbReference type="Gene3D" id="1.10.443.10">
    <property type="entry name" value="Intergrase catalytic core"/>
    <property type="match status" value="1"/>
</dbReference>
<keyword evidence="3" id="KW-0233">DNA recombination</keyword>
<keyword evidence="2 4" id="KW-0238">DNA-binding</keyword>
<evidence type="ECO:0000256" key="4">
    <source>
        <dbReference type="PROSITE-ProRule" id="PRU01248"/>
    </source>
</evidence>
<evidence type="ECO:0000256" key="2">
    <source>
        <dbReference type="ARBA" id="ARBA00023125"/>
    </source>
</evidence>
<feature type="region of interest" description="Disordered" evidence="5">
    <location>
        <begin position="102"/>
        <end position="128"/>
    </location>
</feature>
<evidence type="ECO:0000256" key="3">
    <source>
        <dbReference type="ARBA" id="ARBA00023172"/>
    </source>
</evidence>
<dbReference type="RefSeq" id="WP_344018157.1">
    <property type="nucleotide sequence ID" value="NZ_BAAAJK010000003.1"/>
</dbReference>
<accession>A0ABN1XH87</accession>
<keyword evidence="9" id="KW-1185">Reference proteome</keyword>
<keyword evidence="1" id="KW-0229">DNA integration</keyword>
<dbReference type="PROSITE" id="PS51898">
    <property type="entry name" value="TYR_RECOMBINASE"/>
    <property type="match status" value="1"/>
</dbReference>
<organism evidence="8 9">
    <name type="scientific">Pseudonocardia kongjuensis</name>
    <dbReference type="NCBI Taxonomy" id="102227"/>
    <lineage>
        <taxon>Bacteria</taxon>
        <taxon>Bacillati</taxon>
        <taxon>Actinomycetota</taxon>
        <taxon>Actinomycetes</taxon>
        <taxon>Pseudonocardiales</taxon>
        <taxon>Pseudonocardiaceae</taxon>
        <taxon>Pseudonocardia</taxon>
    </lineage>
</organism>
<evidence type="ECO:0000256" key="1">
    <source>
        <dbReference type="ARBA" id="ARBA00022908"/>
    </source>
</evidence>
<evidence type="ECO:0000313" key="8">
    <source>
        <dbReference type="EMBL" id="GAA1381363.1"/>
    </source>
</evidence>
<gene>
    <name evidence="8" type="ORF">GCM10009613_07180</name>
</gene>
<dbReference type="CDD" id="cd00397">
    <property type="entry name" value="DNA_BRE_C"/>
    <property type="match status" value="1"/>
</dbReference>
<dbReference type="InterPro" id="IPR004107">
    <property type="entry name" value="Integrase_SAM-like_N"/>
</dbReference>
<evidence type="ECO:0000259" key="6">
    <source>
        <dbReference type="PROSITE" id="PS51898"/>
    </source>
</evidence>
<protein>
    <submittedName>
        <fullName evidence="8">Site-specific integrase</fullName>
    </submittedName>
</protein>
<comment type="caution">
    <text evidence="8">The sequence shown here is derived from an EMBL/GenBank/DDBJ whole genome shotgun (WGS) entry which is preliminary data.</text>
</comment>
<dbReference type="InterPro" id="IPR050090">
    <property type="entry name" value="Tyrosine_recombinase_XerCD"/>
</dbReference>
<evidence type="ECO:0000256" key="5">
    <source>
        <dbReference type="SAM" id="MobiDB-lite"/>
    </source>
</evidence>
<dbReference type="Gene3D" id="1.10.150.130">
    <property type="match status" value="1"/>
</dbReference>
<feature type="region of interest" description="Disordered" evidence="5">
    <location>
        <begin position="161"/>
        <end position="196"/>
    </location>
</feature>
<dbReference type="SUPFAM" id="SSF56349">
    <property type="entry name" value="DNA breaking-rejoining enzymes"/>
    <property type="match status" value="1"/>
</dbReference>
<evidence type="ECO:0000313" key="9">
    <source>
        <dbReference type="Proteomes" id="UP001501414"/>
    </source>
</evidence>
<dbReference type="InterPro" id="IPR013762">
    <property type="entry name" value="Integrase-like_cat_sf"/>
</dbReference>